<evidence type="ECO:0000313" key="3">
    <source>
        <dbReference type="WBParaSite" id="BPAG_0000855401-mRNA-1"/>
    </source>
</evidence>
<gene>
    <name evidence="1" type="ORF">BPAG_LOCUS8516</name>
</gene>
<dbReference type="WBParaSite" id="BPAG_0000855401-mRNA-1">
    <property type="protein sequence ID" value="BPAG_0000855401-mRNA-1"/>
    <property type="gene ID" value="BPAG_0000855401"/>
</dbReference>
<organism evidence="3">
    <name type="scientific">Brugia pahangi</name>
    <name type="common">Filarial nematode worm</name>
    <dbReference type="NCBI Taxonomy" id="6280"/>
    <lineage>
        <taxon>Eukaryota</taxon>
        <taxon>Metazoa</taxon>
        <taxon>Ecdysozoa</taxon>
        <taxon>Nematoda</taxon>
        <taxon>Chromadorea</taxon>
        <taxon>Rhabditida</taxon>
        <taxon>Spirurina</taxon>
        <taxon>Spiruromorpha</taxon>
        <taxon>Filarioidea</taxon>
        <taxon>Onchocercidae</taxon>
        <taxon>Brugia</taxon>
    </lineage>
</organism>
<reference evidence="3" key="1">
    <citation type="submission" date="2016-04" db="UniProtKB">
        <authorList>
            <consortium name="WormBaseParasite"/>
        </authorList>
    </citation>
    <scope>IDENTIFICATION</scope>
</reference>
<dbReference type="EMBL" id="UZAD01013135">
    <property type="protein sequence ID" value="VDN89702.1"/>
    <property type="molecule type" value="Genomic_DNA"/>
</dbReference>
<proteinExistence type="predicted"/>
<protein>
    <submittedName>
        <fullName evidence="3">Transmembrane protein</fullName>
    </submittedName>
</protein>
<reference evidence="1 2" key="2">
    <citation type="submission" date="2018-11" db="EMBL/GenBank/DDBJ databases">
        <authorList>
            <consortium name="Pathogen Informatics"/>
        </authorList>
    </citation>
    <scope>NUCLEOTIDE SEQUENCE [LARGE SCALE GENOMIC DNA]</scope>
</reference>
<keyword evidence="2" id="KW-1185">Reference proteome</keyword>
<evidence type="ECO:0000313" key="2">
    <source>
        <dbReference type="Proteomes" id="UP000278627"/>
    </source>
</evidence>
<dbReference type="AlphaFoldDB" id="A0A158PQW0"/>
<evidence type="ECO:0000313" key="1">
    <source>
        <dbReference type="EMBL" id="VDN89702.1"/>
    </source>
</evidence>
<accession>A0A158PQW0</accession>
<sequence>MLVVDGWMDGWMDGCMDGWMDGWMDGFRDKHKGHMTCTHILHLSKHWKVLAYTTFLIFPIIKKVPSEKC</sequence>
<name>A0A158PQW0_BRUPA</name>
<dbReference type="Proteomes" id="UP000278627">
    <property type="component" value="Unassembled WGS sequence"/>
</dbReference>